<feature type="repeat" description="RCC1" evidence="2">
    <location>
        <begin position="149"/>
        <end position="201"/>
    </location>
</feature>
<keyword evidence="5" id="KW-1185">Reference proteome</keyword>
<protein>
    <recommendedName>
        <fullName evidence="3">RCC1-like domain-containing protein</fullName>
    </recommendedName>
</protein>
<feature type="repeat" description="RCC1" evidence="2">
    <location>
        <begin position="254"/>
        <end position="305"/>
    </location>
</feature>
<keyword evidence="1" id="KW-0677">Repeat</keyword>
<dbReference type="PROSITE" id="PS00626">
    <property type="entry name" value="RCC1_2"/>
    <property type="match status" value="3"/>
</dbReference>
<dbReference type="PANTHER" id="PTHR22872">
    <property type="entry name" value="BTK-BINDING PROTEIN-RELATED"/>
    <property type="match status" value="1"/>
</dbReference>
<feature type="repeat" description="RCC1" evidence="2">
    <location>
        <begin position="202"/>
        <end position="253"/>
    </location>
</feature>
<gene>
    <name evidence="4" type="ORF">LSINAPIS_LOCUS8175</name>
</gene>
<dbReference type="Proteomes" id="UP000324832">
    <property type="component" value="Unassembled WGS sequence"/>
</dbReference>
<evidence type="ECO:0000256" key="1">
    <source>
        <dbReference type="ARBA" id="ARBA00022737"/>
    </source>
</evidence>
<evidence type="ECO:0000313" key="5">
    <source>
        <dbReference type="Proteomes" id="UP000324832"/>
    </source>
</evidence>
<accession>A0A5E4QEN3</accession>
<feature type="repeat" description="RCC1" evidence="2">
    <location>
        <begin position="54"/>
        <end position="106"/>
    </location>
</feature>
<feature type="domain" description="RCC1-like" evidence="3">
    <location>
        <begin position="2"/>
        <end position="320"/>
    </location>
</feature>
<name>A0A5E4QEN3_9NEOP</name>
<organism evidence="4 5">
    <name type="scientific">Leptidea sinapis</name>
    <dbReference type="NCBI Taxonomy" id="189913"/>
    <lineage>
        <taxon>Eukaryota</taxon>
        <taxon>Metazoa</taxon>
        <taxon>Ecdysozoa</taxon>
        <taxon>Arthropoda</taxon>
        <taxon>Hexapoda</taxon>
        <taxon>Insecta</taxon>
        <taxon>Pterygota</taxon>
        <taxon>Neoptera</taxon>
        <taxon>Endopterygota</taxon>
        <taxon>Lepidoptera</taxon>
        <taxon>Glossata</taxon>
        <taxon>Ditrysia</taxon>
        <taxon>Papilionoidea</taxon>
        <taxon>Pieridae</taxon>
        <taxon>Dismorphiinae</taxon>
        <taxon>Leptidea</taxon>
    </lineage>
</organism>
<feature type="repeat" description="RCC1" evidence="2">
    <location>
        <begin position="107"/>
        <end position="150"/>
    </location>
</feature>
<proteinExistence type="predicted"/>
<feature type="repeat" description="RCC1" evidence="2">
    <location>
        <begin position="1"/>
        <end position="53"/>
    </location>
</feature>
<dbReference type="PROSITE" id="PS50012">
    <property type="entry name" value="RCC1_3"/>
    <property type="match status" value="6"/>
</dbReference>
<dbReference type="InterPro" id="IPR058923">
    <property type="entry name" value="RCC1-like_dom"/>
</dbReference>
<dbReference type="InterPro" id="IPR051625">
    <property type="entry name" value="Signaling_Regulatory_Domain"/>
</dbReference>
<evidence type="ECO:0000259" key="3">
    <source>
        <dbReference type="Pfam" id="PF25390"/>
    </source>
</evidence>
<sequence>MLCWGNATHHELCLESSVDLDLVIKPTLSKWKESSHIQSVAAGQFHTLYLTNVGHLYSCGNNDVGQLGRHAASDDGKTPALVETFKGCSLSAIACGLQHSMAIDEWGQPFSWGSDSMGQLGSNLGAYAQDKPKIIKFLATRNVIQIAYGELYAWGANSYGQCGLGTVSKKETTPKQITSLIGVPIAFVACGSNHTFVLSKSGAVFGFGKNSHGQLGLQDRESRCYPTHLKTLRSVKVCHISCGDDFTAFLTLDGGVFTCGTGEYGQTGHGVTRDELVPRKIMELMGSTVTQIACGRSHVLCRVGERVLACGYGARGQLGCPHMTFLVFAGGDHSFLVINSDKSKPVDDRLPEIYWRIWKLYSARYRV</sequence>
<dbReference type="Gene3D" id="2.130.10.30">
    <property type="entry name" value="Regulator of chromosome condensation 1/beta-lactamase-inhibitor protein II"/>
    <property type="match status" value="2"/>
</dbReference>
<dbReference type="InterPro" id="IPR009091">
    <property type="entry name" value="RCC1/BLIP-II"/>
</dbReference>
<dbReference type="EMBL" id="FZQP02002868">
    <property type="protein sequence ID" value="VVC96743.1"/>
    <property type="molecule type" value="Genomic_DNA"/>
</dbReference>
<evidence type="ECO:0000256" key="2">
    <source>
        <dbReference type="PROSITE-ProRule" id="PRU00235"/>
    </source>
</evidence>
<evidence type="ECO:0000313" key="4">
    <source>
        <dbReference type="EMBL" id="VVC96743.1"/>
    </source>
</evidence>
<dbReference type="AlphaFoldDB" id="A0A5E4QEN3"/>
<dbReference type="Pfam" id="PF25390">
    <property type="entry name" value="WD40_RLD"/>
    <property type="match status" value="1"/>
</dbReference>
<dbReference type="InterPro" id="IPR000408">
    <property type="entry name" value="Reg_chr_condens"/>
</dbReference>
<dbReference type="SUPFAM" id="SSF50985">
    <property type="entry name" value="RCC1/BLIP-II"/>
    <property type="match status" value="1"/>
</dbReference>
<dbReference type="PRINTS" id="PR00633">
    <property type="entry name" value="RCCNDNSATION"/>
</dbReference>
<reference evidence="4 5" key="1">
    <citation type="submission" date="2017-07" db="EMBL/GenBank/DDBJ databases">
        <authorList>
            <person name="Talla V."/>
            <person name="Backstrom N."/>
        </authorList>
    </citation>
    <scope>NUCLEOTIDE SEQUENCE [LARGE SCALE GENOMIC DNA]</scope>
</reference>